<dbReference type="OrthoDB" id="3540210at2759"/>
<dbReference type="AlphaFoldDB" id="A0A6A5W120"/>
<reference evidence="2" key="1">
    <citation type="journal article" date="2020" name="Stud. Mycol.">
        <title>101 Dothideomycetes genomes: a test case for predicting lifestyles and emergence of pathogens.</title>
        <authorList>
            <person name="Haridas S."/>
            <person name="Albert R."/>
            <person name="Binder M."/>
            <person name="Bloem J."/>
            <person name="Labutti K."/>
            <person name="Salamov A."/>
            <person name="Andreopoulos B."/>
            <person name="Baker S."/>
            <person name="Barry K."/>
            <person name="Bills G."/>
            <person name="Bluhm B."/>
            <person name="Cannon C."/>
            <person name="Castanera R."/>
            <person name="Culley D."/>
            <person name="Daum C."/>
            <person name="Ezra D."/>
            <person name="Gonzalez J."/>
            <person name="Henrissat B."/>
            <person name="Kuo A."/>
            <person name="Liang C."/>
            <person name="Lipzen A."/>
            <person name="Lutzoni F."/>
            <person name="Magnuson J."/>
            <person name="Mondo S."/>
            <person name="Nolan M."/>
            <person name="Ohm R."/>
            <person name="Pangilinan J."/>
            <person name="Park H.-J."/>
            <person name="Ramirez L."/>
            <person name="Alfaro M."/>
            <person name="Sun H."/>
            <person name="Tritt A."/>
            <person name="Yoshinaga Y."/>
            <person name="Zwiers L.-H."/>
            <person name="Turgeon B."/>
            <person name="Goodwin S."/>
            <person name="Spatafora J."/>
            <person name="Crous P."/>
            <person name="Grigoriev I."/>
        </authorList>
    </citation>
    <scope>NUCLEOTIDE SEQUENCE</scope>
    <source>
        <strain evidence="2">CBS 123094</strain>
    </source>
</reference>
<name>A0A6A5W120_9PLEO</name>
<keyword evidence="1" id="KW-1133">Transmembrane helix</keyword>
<dbReference type="EMBL" id="ML977655">
    <property type="protein sequence ID" value="KAF1994599.1"/>
    <property type="molecule type" value="Genomic_DNA"/>
</dbReference>
<protein>
    <submittedName>
        <fullName evidence="2">Uncharacterized protein</fullName>
    </submittedName>
</protein>
<accession>A0A6A5W120</accession>
<dbReference type="Proteomes" id="UP000799779">
    <property type="component" value="Unassembled WGS sequence"/>
</dbReference>
<keyword evidence="1" id="KW-0472">Membrane</keyword>
<proteinExistence type="predicted"/>
<evidence type="ECO:0000313" key="3">
    <source>
        <dbReference type="Proteomes" id="UP000799779"/>
    </source>
</evidence>
<evidence type="ECO:0000256" key="1">
    <source>
        <dbReference type="SAM" id="Phobius"/>
    </source>
</evidence>
<feature type="transmembrane region" description="Helical" evidence="1">
    <location>
        <begin position="236"/>
        <end position="258"/>
    </location>
</feature>
<keyword evidence="1" id="KW-0812">Transmembrane</keyword>
<gene>
    <name evidence="2" type="ORF">P154DRAFT_501603</name>
</gene>
<sequence length="373" mass="41458">MLDLPADVTGRAFKPIPALASSTSDVILLALTNRNYYRKPVLDAWFNATNCTTSTQDIIPTNCEATEPYSWLSCKEQYQMCLNDGTTCSPMTGLYSLDPDREGIKDEEKFGGLKLNAIQKPLYTLLWKALWVAQLNYQLGFVGRENLVASEYLWDGGFNFGISANLPENHWHTEIGNWMNTSLAMMQRTTLSFARPIEQSAGPDISNVEYFIRPTDSEGSQLCKKMMGKSTAHTSFSVLGLGLAIGVVILVILVNIVLPKLVSYIQKRSGKGLHRRLEWTETSAFQLQRMAAEGRGVGPWVARDDDVPMLKGGQMFNLTGASLKGKWGRAESYQMARRSFGSTEEIEMGGLSPGFEKGPADKKEAVRMRLLDE</sequence>
<evidence type="ECO:0000313" key="2">
    <source>
        <dbReference type="EMBL" id="KAF1994599.1"/>
    </source>
</evidence>
<keyword evidence="3" id="KW-1185">Reference proteome</keyword>
<organism evidence="2 3">
    <name type="scientific">Amniculicola lignicola CBS 123094</name>
    <dbReference type="NCBI Taxonomy" id="1392246"/>
    <lineage>
        <taxon>Eukaryota</taxon>
        <taxon>Fungi</taxon>
        <taxon>Dikarya</taxon>
        <taxon>Ascomycota</taxon>
        <taxon>Pezizomycotina</taxon>
        <taxon>Dothideomycetes</taxon>
        <taxon>Pleosporomycetidae</taxon>
        <taxon>Pleosporales</taxon>
        <taxon>Amniculicolaceae</taxon>
        <taxon>Amniculicola</taxon>
    </lineage>
</organism>